<feature type="transmembrane region" description="Helical" evidence="9">
    <location>
        <begin position="16"/>
        <end position="38"/>
    </location>
</feature>
<evidence type="ECO:0000256" key="7">
    <source>
        <dbReference type="ARBA" id="ARBA00023136"/>
    </source>
</evidence>
<dbReference type="PANTHER" id="PTHR35011:SF10">
    <property type="entry name" value="TRAP TRANSPORTER SMALL PERMEASE PROTEIN"/>
    <property type="match status" value="1"/>
</dbReference>
<comment type="function">
    <text evidence="9">Part of the tripartite ATP-independent periplasmic (TRAP) transport system.</text>
</comment>
<comment type="caution">
    <text evidence="11">The sequence shown here is derived from an EMBL/GenBank/DDBJ whole genome shotgun (WGS) entry which is preliminary data.</text>
</comment>
<keyword evidence="5 9" id="KW-0812">Transmembrane</keyword>
<comment type="subunit">
    <text evidence="9">The complex comprises the extracytoplasmic solute receptor protein and the two transmembrane proteins.</text>
</comment>
<evidence type="ECO:0000256" key="8">
    <source>
        <dbReference type="ARBA" id="ARBA00038436"/>
    </source>
</evidence>
<keyword evidence="3" id="KW-1003">Cell membrane</keyword>
<feature type="domain" description="Tripartite ATP-independent periplasmic transporters DctQ component" evidence="10">
    <location>
        <begin position="36"/>
        <end position="164"/>
    </location>
</feature>
<evidence type="ECO:0000256" key="9">
    <source>
        <dbReference type="RuleBase" id="RU369079"/>
    </source>
</evidence>
<dbReference type="InterPro" id="IPR007387">
    <property type="entry name" value="TRAP_DctQ"/>
</dbReference>
<evidence type="ECO:0000313" key="12">
    <source>
        <dbReference type="Proteomes" id="UP000761264"/>
    </source>
</evidence>
<comment type="similarity">
    <text evidence="8 9">Belongs to the TRAP transporter small permease family.</text>
</comment>
<evidence type="ECO:0000256" key="1">
    <source>
        <dbReference type="ARBA" id="ARBA00004429"/>
    </source>
</evidence>
<feature type="transmembrane region" description="Helical" evidence="9">
    <location>
        <begin position="140"/>
        <end position="167"/>
    </location>
</feature>
<dbReference type="PANTHER" id="PTHR35011">
    <property type="entry name" value="2,3-DIKETO-L-GULONATE TRAP TRANSPORTER SMALL PERMEASE PROTEIN YIAM"/>
    <property type="match status" value="1"/>
</dbReference>
<evidence type="ECO:0000256" key="4">
    <source>
        <dbReference type="ARBA" id="ARBA00022519"/>
    </source>
</evidence>
<protein>
    <recommendedName>
        <fullName evidence="9">TRAP transporter small permease protein</fullName>
    </recommendedName>
</protein>
<dbReference type="Proteomes" id="UP000761264">
    <property type="component" value="Unassembled WGS sequence"/>
</dbReference>
<evidence type="ECO:0000259" key="10">
    <source>
        <dbReference type="Pfam" id="PF04290"/>
    </source>
</evidence>
<gene>
    <name evidence="11" type="ORF">HBA54_10930</name>
</gene>
<dbReference type="GO" id="GO:0005886">
    <property type="term" value="C:plasma membrane"/>
    <property type="evidence" value="ECO:0007669"/>
    <property type="project" value="UniProtKB-SubCell"/>
</dbReference>
<dbReference type="Pfam" id="PF04290">
    <property type="entry name" value="DctQ"/>
    <property type="match status" value="1"/>
</dbReference>
<keyword evidence="12" id="KW-1185">Reference proteome</keyword>
<organism evidence="11 12">
    <name type="scientific">Pelagibius litoralis</name>
    <dbReference type="NCBI Taxonomy" id="374515"/>
    <lineage>
        <taxon>Bacteria</taxon>
        <taxon>Pseudomonadati</taxon>
        <taxon>Pseudomonadota</taxon>
        <taxon>Alphaproteobacteria</taxon>
        <taxon>Rhodospirillales</taxon>
        <taxon>Rhodovibrionaceae</taxon>
        <taxon>Pelagibius</taxon>
    </lineage>
</organism>
<evidence type="ECO:0000256" key="2">
    <source>
        <dbReference type="ARBA" id="ARBA00022448"/>
    </source>
</evidence>
<name>A0A967C7L1_9PROT</name>
<evidence type="ECO:0000256" key="5">
    <source>
        <dbReference type="ARBA" id="ARBA00022692"/>
    </source>
</evidence>
<feature type="transmembrane region" description="Helical" evidence="9">
    <location>
        <begin position="98"/>
        <end position="119"/>
    </location>
</feature>
<evidence type="ECO:0000256" key="3">
    <source>
        <dbReference type="ARBA" id="ARBA00022475"/>
    </source>
</evidence>
<keyword evidence="2 9" id="KW-0813">Transport</keyword>
<accession>A0A967C7L1</accession>
<keyword evidence="7 9" id="KW-0472">Membrane</keyword>
<dbReference type="InterPro" id="IPR055348">
    <property type="entry name" value="DctQ"/>
</dbReference>
<sequence>MSEPVSQRAESPLLKAIGFISTLCGIAAATMIFISVLITCQMIWMRFVMNASTIWQTEMVVYLMIAATMIGLPYVQRLRGHVNVDLLPMLLPPPLRRALALFTLALTIAVAAVIAFYGFELFHIAFQRNWKSDTVWGVSLWIPYLAIPLGFGLFVLQLAADLFAVVIGRENG</sequence>
<reference evidence="11" key="1">
    <citation type="submission" date="2020-03" db="EMBL/GenBank/DDBJ databases">
        <title>Genome of Pelagibius litoralis DSM 21314T.</title>
        <authorList>
            <person name="Wang G."/>
        </authorList>
    </citation>
    <scope>NUCLEOTIDE SEQUENCE</scope>
    <source>
        <strain evidence="11">DSM 21314</strain>
    </source>
</reference>
<feature type="transmembrane region" description="Helical" evidence="9">
    <location>
        <begin position="59"/>
        <end position="78"/>
    </location>
</feature>
<proteinExistence type="inferred from homology"/>
<keyword evidence="6 9" id="KW-1133">Transmembrane helix</keyword>
<evidence type="ECO:0000313" key="11">
    <source>
        <dbReference type="EMBL" id="NIA69101.1"/>
    </source>
</evidence>
<dbReference type="AlphaFoldDB" id="A0A967C7L1"/>
<comment type="subcellular location">
    <subcellularLocation>
        <location evidence="1 9">Cell inner membrane</location>
        <topology evidence="1 9">Multi-pass membrane protein</topology>
    </subcellularLocation>
</comment>
<dbReference type="RefSeq" id="WP_167224358.1">
    <property type="nucleotide sequence ID" value="NZ_JAAQPH010000007.1"/>
</dbReference>
<dbReference type="EMBL" id="JAAQPH010000007">
    <property type="protein sequence ID" value="NIA69101.1"/>
    <property type="molecule type" value="Genomic_DNA"/>
</dbReference>
<dbReference type="GO" id="GO:0022857">
    <property type="term" value="F:transmembrane transporter activity"/>
    <property type="evidence" value="ECO:0007669"/>
    <property type="project" value="UniProtKB-UniRule"/>
</dbReference>
<dbReference type="GO" id="GO:0015740">
    <property type="term" value="P:C4-dicarboxylate transport"/>
    <property type="evidence" value="ECO:0007669"/>
    <property type="project" value="TreeGrafter"/>
</dbReference>
<evidence type="ECO:0000256" key="6">
    <source>
        <dbReference type="ARBA" id="ARBA00022989"/>
    </source>
</evidence>
<keyword evidence="4 9" id="KW-0997">Cell inner membrane</keyword>